<feature type="repeat" description="ANK" evidence="6">
    <location>
        <begin position="468"/>
        <end position="500"/>
    </location>
</feature>
<feature type="domain" description="L-asparaginase N-terminal" evidence="10">
    <location>
        <begin position="38"/>
        <end position="253"/>
    </location>
</feature>
<comment type="caution">
    <text evidence="12">The sequence shown here is derived from an EMBL/GenBank/DDBJ whole genome shotgun (WGS) entry which is preliminary data.</text>
</comment>
<sequence length="647" mass="71528">MDSGSSDTLPARPRLPRLLEAQKSTINSFEFDPQKHARVLVLYTGGTIGMKWRVTEGNSGSYVPEPHYLCEALKHFPHLHDRLYSTAFAADDELRPLVLPDTHEPKKILYFIKEYDPLLDSSNMTVQEWVQIADDIQQHYEAFDGFVVLHGTDTMSYTASALSFMLQNLGKPVILTGSQIPVFEVRSDGRDNFVGALILAGIYKIPEVCVYFNHKLFRGNRSTKTDNASFDAFASPNCRPLAEVGIQIYVDYDSIFRPHKLSQFSSFTALNRDVAILRLFPSITASTVKTFLQPPILGCVLQTYGAGNIMARSKDIMDVLHEAHSRGVIIVNISQCSHGVVNPAYETGKALADLGIVPGHDMTPEAALTKLSYVLGKTEWTLQQKRAMMLRNLRGELTVKQSREMSVLDADLIEAVAQVMQLSSSEEQAALRRLLFPSLICNAARIGSLTRLESIKNAGGNLSACDYDGNTALHIAASNGLTDVVKFLLEQGVNVLAEDRWGLTPLDNAVQFNRFEIIELLRSCGSQLHYGPLKLASEMCCAAAKHDWNRLKSFALAGANMDQEDYNGYSPMLTAVRHRSTRCVKLLSEHCKQPPDKKASCGQSSLAEAEKLGEKEIVELLSGMKKMKIGSSQESSEEKPSGESSTQ</sequence>
<dbReference type="Pfam" id="PF00710">
    <property type="entry name" value="Asparaginase"/>
    <property type="match status" value="1"/>
</dbReference>
<dbReference type="STRING" id="947166.A0A1D1VX64"/>
<dbReference type="InterPro" id="IPR040919">
    <property type="entry name" value="Asparaginase_C"/>
</dbReference>
<dbReference type="PANTHER" id="PTHR11707:SF28">
    <property type="entry name" value="60 KDA LYSOPHOSPHOLIPASE"/>
    <property type="match status" value="1"/>
</dbReference>
<dbReference type="SMART" id="SM00870">
    <property type="entry name" value="Asparaginase"/>
    <property type="match status" value="1"/>
</dbReference>
<dbReference type="FunFam" id="3.40.50.1170:FF:000003">
    <property type="entry name" value="60 kDa lysophospholipase"/>
    <property type="match status" value="1"/>
</dbReference>
<dbReference type="EMBL" id="BDGG01000012">
    <property type="protein sequence ID" value="GAV05661.1"/>
    <property type="molecule type" value="Genomic_DNA"/>
</dbReference>
<keyword evidence="13" id="KW-1185">Reference proteome</keyword>
<evidence type="ECO:0000259" key="11">
    <source>
        <dbReference type="Pfam" id="PF17763"/>
    </source>
</evidence>
<dbReference type="SUPFAM" id="SSF48403">
    <property type="entry name" value="Ankyrin repeat"/>
    <property type="match status" value="1"/>
</dbReference>
<dbReference type="Pfam" id="PF12796">
    <property type="entry name" value="Ank_2"/>
    <property type="match status" value="2"/>
</dbReference>
<dbReference type="Gene3D" id="1.25.40.20">
    <property type="entry name" value="Ankyrin repeat-containing domain"/>
    <property type="match status" value="2"/>
</dbReference>
<dbReference type="Pfam" id="PF17763">
    <property type="entry name" value="Asparaginase_C"/>
    <property type="match status" value="1"/>
</dbReference>
<keyword evidence="3" id="KW-0378">Hydrolase</keyword>
<name>A0A1D1VX64_RAMVA</name>
<dbReference type="GO" id="GO:0004067">
    <property type="term" value="F:asparaginase activity"/>
    <property type="evidence" value="ECO:0007669"/>
    <property type="project" value="UniProtKB-UniRule"/>
</dbReference>
<dbReference type="InterPro" id="IPR020827">
    <property type="entry name" value="Asparaginase/glutaminase_AS1"/>
</dbReference>
<reference evidence="12 13" key="1">
    <citation type="journal article" date="2016" name="Nat. Commun.">
        <title>Extremotolerant tardigrade genome and improved radiotolerance of human cultured cells by tardigrade-unique protein.</title>
        <authorList>
            <person name="Hashimoto T."/>
            <person name="Horikawa D.D."/>
            <person name="Saito Y."/>
            <person name="Kuwahara H."/>
            <person name="Kozuka-Hata H."/>
            <person name="Shin-I T."/>
            <person name="Minakuchi Y."/>
            <person name="Ohishi K."/>
            <person name="Motoyama A."/>
            <person name="Aizu T."/>
            <person name="Enomoto A."/>
            <person name="Kondo K."/>
            <person name="Tanaka S."/>
            <person name="Hara Y."/>
            <person name="Koshikawa S."/>
            <person name="Sagara H."/>
            <person name="Miura T."/>
            <person name="Yokobori S."/>
            <person name="Miyagawa K."/>
            <person name="Suzuki Y."/>
            <person name="Kubo T."/>
            <person name="Oyama M."/>
            <person name="Kohara Y."/>
            <person name="Fujiyama A."/>
            <person name="Arakawa K."/>
            <person name="Katayama T."/>
            <person name="Toyoda A."/>
            <person name="Kunieda T."/>
        </authorList>
    </citation>
    <scope>NUCLEOTIDE SEQUENCE [LARGE SCALE GENOMIC DNA]</scope>
    <source>
        <strain evidence="12 13">YOKOZUNA-1</strain>
    </source>
</reference>
<gene>
    <name evidence="12" type="primary">RvY_15758</name>
    <name evidence="12" type="synonym">RvY_15758.1</name>
    <name evidence="12" type="ORF">RvY_15758-1</name>
</gene>
<evidence type="ECO:0000256" key="6">
    <source>
        <dbReference type="PROSITE-ProRule" id="PRU00023"/>
    </source>
</evidence>
<feature type="active site" evidence="8">
    <location>
        <position position="152"/>
    </location>
</feature>
<evidence type="ECO:0000256" key="3">
    <source>
        <dbReference type="ARBA" id="ARBA00022801"/>
    </source>
</evidence>
<dbReference type="PROSITE" id="PS50088">
    <property type="entry name" value="ANK_REPEAT"/>
    <property type="match status" value="1"/>
</dbReference>
<evidence type="ECO:0000256" key="4">
    <source>
        <dbReference type="ARBA" id="ARBA00023043"/>
    </source>
</evidence>
<dbReference type="PROSITE" id="PS00917">
    <property type="entry name" value="ASN_GLN_ASE_2"/>
    <property type="match status" value="1"/>
</dbReference>
<dbReference type="InterPro" id="IPR037152">
    <property type="entry name" value="L-asparaginase_N_sf"/>
</dbReference>
<organism evidence="12 13">
    <name type="scientific">Ramazzottius varieornatus</name>
    <name type="common">Water bear</name>
    <name type="synonym">Tardigrade</name>
    <dbReference type="NCBI Taxonomy" id="947166"/>
    <lineage>
        <taxon>Eukaryota</taxon>
        <taxon>Metazoa</taxon>
        <taxon>Ecdysozoa</taxon>
        <taxon>Tardigrada</taxon>
        <taxon>Eutardigrada</taxon>
        <taxon>Parachela</taxon>
        <taxon>Hypsibioidea</taxon>
        <taxon>Ramazzottiidae</taxon>
        <taxon>Ramazzottius</taxon>
    </lineage>
</organism>
<dbReference type="OrthoDB" id="542841at2759"/>
<evidence type="ECO:0000313" key="12">
    <source>
        <dbReference type="EMBL" id="GAV05661.1"/>
    </source>
</evidence>
<evidence type="ECO:0000256" key="8">
    <source>
        <dbReference type="PROSITE-ProRule" id="PRU10100"/>
    </source>
</evidence>
<dbReference type="InterPro" id="IPR002110">
    <property type="entry name" value="Ankyrin_rpt"/>
</dbReference>
<dbReference type="PROSITE" id="PS50297">
    <property type="entry name" value="ANK_REP_REGION"/>
    <property type="match status" value="1"/>
</dbReference>
<dbReference type="InterPro" id="IPR027475">
    <property type="entry name" value="Asparaginase/glutaminase_AS2"/>
</dbReference>
<dbReference type="PANTHER" id="PTHR11707">
    <property type="entry name" value="L-ASPARAGINASE"/>
    <property type="match status" value="1"/>
</dbReference>
<dbReference type="NCBIfam" id="TIGR00519">
    <property type="entry name" value="asnASE_I"/>
    <property type="match status" value="1"/>
</dbReference>
<keyword evidence="4 6" id="KW-0040">ANK repeat</keyword>
<proteinExistence type="inferred from homology"/>
<dbReference type="AlphaFoldDB" id="A0A1D1VX64"/>
<dbReference type="InterPro" id="IPR041725">
    <property type="entry name" value="L-asparaginase_I"/>
</dbReference>
<evidence type="ECO:0000259" key="10">
    <source>
        <dbReference type="Pfam" id="PF00710"/>
    </source>
</evidence>
<keyword evidence="2" id="KW-0677">Repeat</keyword>
<dbReference type="PIRSF" id="PIRSF001220">
    <property type="entry name" value="L-ASNase_gatD"/>
    <property type="match status" value="1"/>
</dbReference>
<feature type="active site" evidence="7">
    <location>
        <position position="47"/>
    </location>
</feature>
<protein>
    <recommendedName>
        <fullName evidence="1">asparaginase</fullName>
        <ecNumber evidence="1">3.5.1.1</ecNumber>
    </recommendedName>
</protein>
<accession>A0A1D1VX64</accession>
<comment type="similarity">
    <text evidence="5">In the N-terminal section; belongs to the asparaginase 1 family.</text>
</comment>
<evidence type="ECO:0000256" key="2">
    <source>
        <dbReference type="ARBA" id="ARBA00022737"/>
    </source>
</evidence>
<dbReference type="PIRSF" id="PIRSF500176">
    <property type="entry name" value="L_ASNase"/>
    <property type="match status" value="1"/>
</dbReference>
<evidence type="ECO:0000256" key="1">
    <source>
        <dbReference type="ARBA" id="ARBA00012920"/>
    </source>
</evidence>
<dbReference type="EC" id="3.5.1.1" evidence="1"/>
<dbReference type="Gene3D" id="3.40.50.1170">
    <property type="entry name" value="L-asparaginase, N-terminal domain"/>
    <property type="match status" value="1"/>
</dbReference>
<dbReference type="PRINTS" id="PR00139">
    <property type="entry name" value="ASNGLNASE"/>
</dbReference>
<dbReference type="GO" id="GO:0006528">
    <property type="term" value="P:asparagine metabolic process"/>
    <property type="evidence" value="ECO:0007669"/>
    <property type="project" value="UniProtKB-ARBA"/>
</dbReference>
<dbReference type="SUPFAM" id="SSF53774">
    <property type="entry name" value="Glutaminase/Asparaginase"/>
    <property type="match status" value="1"/>
</dbReference>
<feature type="domain" description="Asparaginase/glutaminase C-terminal" evidence="11">
    <location>
        <begin position="273"/>
        <end position="389"/>
    </location>
</feature>
<dbReference type="Proteomes" id="UP000186922">
    <property type="component" value="Unassembled WGS sequence"/>
</dbReference>
<evidence type="ECO:0000313" key="13">
    <source>
        <dbReference type="Proteomes" id="UP000186922"/>
    </source>
</evidence>
<dbReference type="InterPro" id="IPR036770">
    <property type="entry name" value="Ankyrin_rpt-contain_sf"/>
</dbReference>
<dbReference type="InterPro" id="IPR027473">
    <property type="entry name" value="L-asparaginase_C"/>
</dbReference>
<dbReference type="InterPro" id="IPR006033">
    <property type="entry name" value="AsnA_fam"/>
</dbReference>
<evidence type="ECO:0000256" key="7">
    <source>
        <dbReference type="PROSITE-ProRule" id="PRU10099"/>
    </source>
</evidence>
<dbReference type="CDD" id="cd08963">
    <property type="entry name" value="L-asparaginase_I"/>
    <property type="match status" value="1"/>
</dbReference>
<feature type="region of interest" description="Disordered" evidence="9">
    <location>
        <begin position="624"/>
        <end position="647"/>
    </location>
</feature>
<evidence type="ECO:0000256" key="9">
    <source>
        <dbReference type="SAM" id="MobiDB-lite"/>
    </source>
</evidence>
<dbReference type="InterPro" id="IPR036152">
    <property type="entry name" value="Asp/glu_Ase-like_sf"/>
</dbReference>
<dbReference type="FunFam" id="3.40.50.40:FF:000001">
    <property type="entry name" value="L-asparaginase 1"/>
    <property type="match status" value="1"/>
</dbReference>
<dbReference type="SMART" id="SM00248">
    <property type="entry name" value="ANK"/>
    <property type="match status" value="3"/>
</dbReference>
<dbReference type="Gene3D" id="3.40.50.40">
    <property type="match status" value="1"/>
</dbReference>
<dbReference type="InterPro" id="IPR027474">
    <property type="entry name" value="L-asparaginase_N"/>
</dbReference>
<dbReference type="PROSITE" id="PS51732">
    <property type="entry name" value="ASN_GLN_ASE_3"/>
    <property type="match status" value="1"/>
</dbReference>
<dbReference type="SFLD" id="SFLDS00057">
    <property type="entry name" value="Glutaminase/Asparaginase"/>
    <property type="match status" value="1"/>
</dbReference>
<dbReference type="PROSITE" id="PS00144">
    <property type="entry name" value="ASN_GLN_ASE_1"/>
    <property type="match status" value="1"/>
</dbReference>
<dbReference type="InterPro" id="IPR006034">
    <property type="entry name" value="Asparaginase/glutaminase-like"/>
</dbReference>
<evidence type="ECO:0000256" key="5">
    <source>
        <dbReference type="ARBA" id="ARBA00061199"/>
    </source>
</evidence>